<evidence type="ECO:0000256" key="5">
    <source>
        <dbReference type="ARBA" id="ARBA00022723"/>
    </source>
</evidence>
<dbReference type="InterPro" id="IPR036412">
    <property type="entry name" value="HAD-like_sf"/>
</dbReference>
<keyword evidence="10 12" id="KW-1133">Transmembrane helix</keyword>
<dbReference type="GO" id="GO:0016020">
    <property type="term" value="C:membrane"/>
    <property type="evidence" value="ECO:0007669"/>
    <property type="project" value="UniProtKB-SubCell"/>
</dbReference>
<dbReference type="Gene3D" id="1.20.1110.10">
    <property type="entry name" value="Calcium-transporting ATPase, transmembrane domain"/>
    <property type="match status" value="1"/>
</dbReference>
<dbReference type="NCBIfam" id="TIGR01647">
    <property type="entry name" value="ATPase-IIIA_H"/>
    <property type="match status" value="1"/>
</dbReference>
<feature type="transmembrane region" description="Helical" evidence="12">
    <location>
        <begin position="57"/>
        <end position="75"/>
    </location>
</feature>
<evidence type="ECO:0000256" key="12">
    <source>
        <dbReference type="SAM" id="Phobius"/>
    </source>
</evidence>
<keyword evidence="7" id="KW-0067">ATP-binding</keyword>
<keyword evidence="5" id="KW-0479">Metal-binding</keyword>
<dbReference type="SFLD" id="SFLDG00002">
    <property type="entry name" value="C1.7:_P-type_atpase_like"/>
    <property type="match status" value="1"/>
</dbReference>
<feature type="transmembrane region" description="Helical" evidence="12">
    <location>
        <begin position="676"/>
        <end position="700"/>
    </location>
</feature>
<dbReference type="Pfam" id="PF00702">
    <property type="entry name" value="Hydrolase"/>
    <property type="match status" value="1"/>
</dbReference>
<dbReference type="FunFam" id="3.40.50.1000:FF:000211">
    <property type="entry name" value="Plasma membrane ATPase"/>
    <property type="match status" value="1"/>
</dbReference>
<feature type="transmembrane region" description="Helical" evidence="12">
    <location>
        <begin position="257"/>
        <end position="284"/>
    </location>
</feature>
<dbReference type="Pfam" id="PF00122">
    <property type="entry name" value="E1-E2_ATPase"/>
    <property type="match status" value="1"/>
</dbReference>
<dbReference type="PRINTS" id="PR00120">
    <property type="entry name" value="HATPASE"/>
</dbReference>
<feature type="transmembrane region" description="Helical" evidence="12">
    <location>
        <begin position="614"/>
        <end position="637"/>
    </location>
</feature>
<evidence type="ECO:0000256" key="4">
    <source>
        <dbReference type="ARBA" id="ARBA00022692"/>
    </source>
</evidence>
<dbReference type="GO" id="GO:0016887">
    <property type="term" value="F:ATP hydrolysis activity"/>
    <property type="evidence" value="ECO:0007669"/>
    <property type="project" value="InterPro"/>
</dbReference>
<dbReference type="InterPro" id="IPR018303">
    <property type="entry name" value="ATPase_P-typ_P_site"/>
</dbReference>
<dbReference type="InterPro" id="IPR044492">
    <property type="entry name" value="P_typ_ATPase_HD_dom"/>
</dbReference>
<dbReference type="PRINTS" id="PR00119">
    <property type="entry name" value="CATATPASE"/>
</dbReference>
<evidence type="ECO:0000259" key="13">
    <source>
        <dbReference type="SMART" id="SM00831"/>
    </source>
</evidence>
<keyword evidence="3" id="KW-0597">Phosphoprotein</keyword>
<dbReference type="GO" id="GO:0005524">
    <property type="term" value="F:ATP binding"/>
    <property type="evidence" value="ECO:0007669"/>
    <property type="project" value="UniProtKB-KW"/>
</dbReference>
<evidence type="ECO:0000256" key="10">
    <source>
        <dbReference type="ARBA" id="ARBA00022989"/>
    </source>
</evidence>
<dbReference type="NCBIfam" id="TIGR01494">
    <property type="entry name" value="ATPase_P-type"/>
    <property type="match status" value="2"/>
</dbReference>
<keyword evidence="4 12" id="KW-0812">Transmembrane</keyword>
<dbReference type="InterPro" id="IPR023214">
    <property type="entry name" value="HAD_sf"/>
</dbReference>
<name>A0A218NN35_9ARCH</name>
<dbReference type="GO" id="GO:0046872">
    <property type="term" value="F:metal ion binding"/>
    <property type="evidence" value="ECO:0007669"/>
    <property type="project" value="UniProtKB-KW"/>
</dbReference>
<reference evidence="14 15" key="1">
    <citation type="journal article" date="2017" name="Nat. Commun.">
        <title>'ARMAN' archaea depend on association with euryarchaeal host in culture and in situ.</title>
        <authorList>
            <person name="Golyshina O."/>
            <person name="Toshchakov S."/>
            <person name="Makarova K."/>
            <person name="Gavrilov S."/>
            <person name="Korzhenkov A."/>
            <person name="La Cono V."/>
            <person name="Arcadi E."/>
            <person name="Nechitaylo T."/>
            <person name="Ferrer M."/>
            <person name="Kublanov I."/>
            <person name="Wolf Y."/>
            <person name="Yakimov M."/>
            <person name="Golyshin P."/>
            <person name="Slesarev A."/>
            <person name="Kozyavkin S."/>
        </authorList>
    </citation>
    <scope>NUCLEOTIDE SEQUENCE [LARGE SCALE GENOMIC DNA]</scope>
    <source>
        <strain evidence="14 15">Mia14</strain>
    </source>
</reference>
<evidence type="ECO:0000256" key="7">
    <source>
        <dbReference type="ARBA" id="ARBA00022840"/>
    </source>
</evidence>
<dbReference type="InterPro" id="IPR023299">
    <property type="entry name" value="ATPase_P-typ_cyto_dom_N"/>
</dbReference>
<proteinExistence type="inferred from homology"/>
<dbReference type="InterPro" id="IPR001757">
    <property type="entry name" value="P_typ_ATPase"/>
</dbReference>
<dbReference type="RefSeq" id="WP_088820165.1">
    <property type="nucleotide sequence ID" value="NZ_CP019964.1"/>
</dbReference>
<comment type="subcellular location">
    <subcellularLocation>
        <location evidence="1">Membrane</location>
        <topology evidence="1">Multi-pass membrane protein</topology>
    </subcellularLocation>
</comment>
<dbReference type="InterPro" id="IPR004014">
    <property type="entry name" value="ATPase_P-typ_cation-transptr_N"/>
</dbReference>
<dbReference type="SMART" id="SM00831">
    <property type="entry name" value="Cation_ATPase_N"/>
    <property type="match status" value="1"/>
</dbReference>
<dbReference type="Gene3D" id="3.40.50.1000">
    <property type="entry name" value="HAD superfamily/HAD-like"/>
    <property type="match status" value="1"/>
</dbReference>
<dbReference type="InterPro" id="IPR023298">
    <property type="entry name" value="ATPase_P-typ_TM_dom_sf"/>
</dbReference>
<comment type="similarity">
    <text evidence="2">Belongs to the cation transport ATPase (P-type) (TC 3.A.3) family. Type IIIA subfamily.</text>
</comment>
<feature type="transmembrane region" description="Helical" evidence="12">
    <location>
        <begin position="643"/>
        <end position="664"/>
    </location>
</feature>
<dbReference type="PANTHER" id="PTHR42861">
    <property type="entry name" value="CALCIUM-TRANSPORTING ATPASE"/>
    <property type="match status" value="1"/>
</dbReference>
<dbReference type="OrthoDB" id="8588at2157"/>
<evidence type="ECO:0000256" key="1">
    <source>
        <dbReference type="ARBA" id="ARBA00004141"/>
    </source>
</evidence>
<dbReference type="GO" id="GO:0120029">
    <property type="term" value="P:proton export across plasma membrane"/>
    <property type="evidence" value="ECO:0007669"/>
    <property type="project" value="InterPro"/>
</dbReference>
<dbReference type="EMBL" id="CP019964">
    <property type="protein sequence ID" value="ASI13890.1"/>
    <property type="molecule type" value="Genomic_DNA"/>
</dbReference>
<evidence type="ECO:0000256" key="2">
    <source>
        <dbReference type="ARBA" id="ARBA00008804"/>
    </source>
</evidence>
<dbReference type="Gene3D" id="3.40.1110.10">
    <property type="entry name" value="Calcium-transporting ATPase, cytoplasmic domain N"/>
    <property type="match status" value="1"/>
</dbReference>
<feature type="transmembrane region" description="Helical" evidence="12">
    <location>
        <begin position="770"/>
        <end position="791"/>
    </location>
</feature>
<dbReference type="SUPFAM" id="SSF56784">
    <property type="entry name" value="HAD-like"/>
    <property type="match status" value="1"/>
</dbReference>
<keyword evidence="8" id="KW-0460">Magnesium</keyword>
<dbReference type="SFLD" id="SFLDF00027">
    <property type="entry name" value="p-type_atpase"/>
    <property type="match status" value="1"/>
</dbReference>
<sequence length="804" mass="89049">MVADLKDLTSDELVKKLESDYEKGLSEDEEKKRLEQYGYNQFTEEKQNFVLLFLKKFYGPVQLLLWLIIVISFLLNHMHTFYIVIALLVFNAVVGFFEEYRADKSVDALKSRLSPTARVKRSGSWVMVPTNLIVPGDIVRIRLGDIVPADAKVIEGNSLEIDESILNGESLPKDKAKDDTLYEGSIVKRGEGTAIVFGTGYNTFYGRTAKLVQHAKPKSHLETAIMGIVKYLIAGDIAIILVMFGYGVFVLHTAITVLLPFLLVMFIASVPVALSAAFTVSMALGTQRLASKSILVTKLEAIEETSNMDVLCMDKTGTLTMNKITVKDTYPYKCGVGDILRYAYDSSREEDNDPIDNAVIDYCKSNKIKPDKQENFLPFDPSLKRTEAIIDENGKKYKVAKGAAHVIIAMSGNLSADDLDSYKKKLLEFANNGFRTIAVATNEDLESKDSSNWSFKGFVALYDPPRPDSKELIKELHSLGVGTKMITGDNIAVATQISNQLGIGNNIIDLTASEKEGNKKALEEMIEKANGFADVYPEDKYQIVKSLQNYKHIVGMTGDGVNDAPALKQAEVGIAVSNATDVAKSAAALVLTKNGIEVITNAIKESRRIFRRMVTYSMVKISKVFQIIGFIAIIYIALHYIAISPFLLVLLIFTNDIVNIAISTDNENYSSSPNAWNVRSIMSVSMIIGFLLIAQSLLLLPVEFDLLHLTVLQFETATFIMFDISDNFMVYNIRSKRPFWKSRPSNTLLLSSVFGIGLGLALALSGTFMAAIPLEMAGFIIAFAVIFLFVIDAAKYRLFKHLGV</sequence>
<dbReference type="Proteomes" id="UP000197679">
    <property type="component" value="Chromosome"/>
</dbReference>
<keyword evidence="6" id="KW-0547">Nucleotide-binding</keyword>
<dbReference type="InterPro" id="IPR008250">
    <property type="entry name" value="ATPase_P-typ_transduc_dom_A_sf"/>
</dbReference>
<dbReference type="Gene3D" id="2.70.150.10">
    <property type="entry name" value="Calcium-transporting ATPase, cytoplasmic transduction domain A"/>
    <property type="match status" value="1"/>
</dbReference>
<evidence type="ECO:0000313" key="14">
    <source>
        <dbReference type="EMBL" id="ASI13890.1"/>
    </source>
</evidence>
<dbReference type="PROSITE" id="PS00154">
    <property type="entry name" value="ATPASE_E1_E2"/>
    <property type="match status" value="1"/>
</dbReference>
<evidence type="ECO:0000256" key="3">
    <source>
        <dbReference type="ARBA" id="ARBA00022553"/>
    </source>
</evidence>
<dbReference type="SUPFAM" id="SSF81660">
    <property type="entry name" value="Metal cation-transporting ATPase, ATP-binding domain N"/>
    <property type="match status" value="1"/>
</dbReference>
<feature type="transmembrane region" description="Helical" evidence="12">
    <location>
        <begin position="706"/>
        <end position="725"/>
    </location>
</feature>
<dbReference type="GO" id="GO:0008553">
    <property type="term" value="F:P-type proton-exporting transporter activity"/>
    <property type="evidence" value="ECO:0007669"/>
    <property type="project" value="InterPro"/>
</dbReference>
<dbReference type="InterPro" id="IPR006534">
    <property type="entry name" value="P-type_ATPase_IIIA"/>
</dbReference>
<dbReference type="Pfam" id="PF00690">
    <property type="entry name" value="Cation_ATPase_N"/>
    <property type="match status" value="1"/>
</dbReference>
<evidence type="ECO:0000313" key="15">
    <source>
        <dbReference type="Proteomes" id="UP000197679"/>
    </source>
</evidence>
<feature type="transmembrane region" description="Helical" evidence="12">
    <location>
        <begin position="81"/>
        <end position="97"/>
    </location>
</feature>
<evidence type="ECO:0000256" key="8">
    <source>
        <dbReference type="ARBA" id="ARBA00022842"/>
    </source>
</evidence>
<organism evidence="14 15">
    <name type="scientific">Candidatus Mancarchaeum acidiphilum</name>
    <dbReference type="NCBI Taxonomy" id="1920749"/>
    <lineage>
        <taxon>Archaea</taxon>
        <taxon>Candidatus Micrarchaeota</taxon>
        <taxon>Candidatus Mancarchaeum</taxon>
    </lineage>
</organism>
<dbReference type="SFLD" id="SFLDS00003">
    <property type="entry name" value="Haloacid_Dehalogenase"/>
    <property type="match status" value="1"/>
</dbReference>
<evidence type="ECO:0000256" key="6">
    <source>
        <dbReference type="ARBA" id="ARBA00022741"/>
    </source>
</evidence>
<feature type="domain" description="Cation-transporting P-type ATPase N-terminal" evidence="13">
    <location>
        <begin position="4"/>
        <end position="77"/>
    </location>
</feature>
<feature type="transmembrane region" description="Helical" evidence="12">
    <location>
        <begin position="746"/>
        <end position="764"/>
    </location>
</feature>
<dbReference type="InterPro" id="IPR059000">
    <property type="entry name" value="ATPase_P-type_domA"/>
</dbReference>
<evidence type="ECO:0000256" key="11">
    <source>
        <dbReference type="ARBA" id="ARBA00023136"/>
    </source>
</evidence>
<dbReference type="GeneID" id="33314139"/>
<dbReference type="KEGG" id="marh:Mia14_0584"/>
<keyword evidence="15" id="KW-1185">Reference proteome</keyword>
<protein>
    <submittedName>
        <fullName evidence="14">Proton-efflux P-type ATPase</fullName>
    </submittedName>
</protein>
<evidence type="ECO:0000256" key="9">
    <source>
        <dbReference type="ARBA" id="ARBA00022967"/>
    </source>
</evidence>
<gene>
    <name evidence="14" type="ORF">Mia14_0584</name>
</gene>
<keyword evidence="11 12" id="KW-0472">Membrane</keyword>
<accession>A0A218NN35</accession>
<dbReference type="AlphaFoldDB" id="A0A218NN35"/>
<dbReference type="SUPFAM" id="SSF81665">
    <property type="entry name" value="Calcium ATPase, transmembrane domain M"/>
    <property type="match status" value="1"/>
</dbReference>
<dbReference type="SUPFAM" id="SSF81653">
    <property type="entry name" value="Calcium ATPase, transduction domain A"/>
    <property type="match status" value="1"/>
</dbReference>
<keyword evidence="9" id="KW-1278">Translocase</keyword>
<feature type="transmembrane region" description="Helical" evidence="12">
    <location>
        <begin position="228"/>
        <end position="251"/>
    </location>
</feature>
<dbReference type="FunFam" id="2.70.150.10:FF:000042">
    <property type="entry name" value="Plasma membrane ATPase"/>
    <property type="match status" value="1"/>
</dbReference>